<reference evidence="1 2" key="1">
    <citation type="submission" date="2020-09" db="EMBL/GenBank/DDBJ databases">
        <authorList>
            <person name="Ashkenazy H."/>
        </authorList>
    </citation>
    <scope>NUCLEOTIDE SEQUENCE [LARGE SCALE GENOMIC DNA]</scope>
    <source>
        <strain evidence="2">cv. Cdm-0</strain>
    </source>
</reference>
<dbReference type="InterPro" id="IPR044279">
    <property type="entry name" value="SNX2A/B"/>
</dbReference>
<gene>
    <name evidence="1" type="ORF">AT9943_LOCUS20622</name>
</gene>
<dbReference type="Proteomes" id="UP000516314">
    <property type="component" value="Chromosome 5"/>
</dbReference>
<organism evidence="1 2">
    <name type="scientific">Arabidopsis thaliana</name>
    <name type="common">Mouse-ear cress</name>
    <dbReference type="NCBI Taxonomy" id="3702"/>
    <lineage>
        <taxon>Eukaryota</taxon>
        <taxon>Viridiplantae</taxon>
        <taxon>Streptophyta</taxon>
        <taxon>Embryophyta</taxon>
        <taxon>Tracheophyta</taxon>
        <taxon>Spermatophyta</taxon>
        <taxon>Magnoliopsida</taxon>
        <taxon>eudicotyledons</taxon>
        <taxon>Gunneridae</taxon>
        <taxon>Pentapetalae</taxon>
        <taxon>rosids</taxon>
        <taxon>malvids</taxon>
        <taxon>Brassicales</taxon>
        <taxon>Brassicaceae</taxon>
        <taxon>Camelineae</taxon>
        <taxon>Arabidopsis</taxon>
    </lineage>
</organism>
<proteinExistence type="predicted"/>
<name>A0A7G2FGG9_ARATH</name>
<dbReference type="EMBL" id="LR881470">
    <property type="protein sequence ID" value="CAD5333255.1"/>
    <property type="molecule type" value="Genomic_DNA"/>
</dbReference>
<protein>
    <submittedName>
        <fullName evidence="1">(thale cress) hypothetical protein</fullName>
    </submittedName>
</protein>
<evidence type="ECO:0000313" key="2">
    <source>
        <dbReference type="Proteomes" id="UP000516314"/>
    </source>
</evidence>
<sequence length="285" mass="31641">MEEEMSNRRVSNRTRKVATKMAAALTSNDNRTQAAIARLEALENDNGAIEVVDLNDDEEATLDEDDDLGYLQKKQHKGSKRKSGVFTVACTDLLESSCWTSEFVFSSVFLLGVWLHCSAPRFLCCKDDSSLDASKLSRTLRTSAGPPVAFSSLFRVDRNKNAREVATTNVSTDVASMMLDGTVKIPKQLFGNGGASAMPVHELVQPSRGVVEEDKNFLEKKEKMHDLEQQINNASQQDTLHEYFGMMMAVQDAFAEAASSKVFGVDKSRIPEILRTQKLLPSHYH</sequence>
<evidence type="ECO:0000313" key="1">
    <source>
        <dbReference type="EMBL" id="CAD5333255.1"/>
    </source>
</evidence>
<dbReference type="PANTHER" id="PTHR46757:SF11">
    <property type="entry name" value="SORTING NEXIN 2A"/>
    <property type="match status" value="1"/>
</dbReference>
<dbReference type="AlphaFoldDB" id="A0A7G2FGG9"/>
<dbReference type="PANTHER" id="PTHR46757">
    <property type="entry name" value="SORTING NEXIN-RELATED"/>
    <property type="match status" value="1"/>
</dbReference>
<accession>A0A7G2FGG9</accession>